<keyword evidence="1" id="KW-0732">Signal</keyword>
<evidence type="ECO:0000313" key="3">
    <source>
        <dbReference type="Proteomes" id="UP001139193"/>
    </source>
</evidence>
<name>A0A9X1VJS2_9BACT</name>
<organism evidence="2 3">
    <name type="scientific">Hymenobacter cyanobacteriorum</name>
    <dbReference type="NCBI Taxonomy" id="2926463"/>
    <lineage>
        <taxon>Bacteria</taxon>
        <taxon>Pseudomonadati</taxon>
        <taxon>Bacteroidota</taxon>
        <taxon>Cytophagia</taxon>
        <taxon>Cytophagales</taxon>
        <taxon>Hymenobacteraceae</taxon>
        <taxon>Hymenobacter</taxon>
    </lineage>
</organism>
<evidence type="ECO:0000256" key="1">
    <source>
        <dbReference type="SAM" id="SignalP"/>
    </source>
</evidence>
<gene>
    <name evidence="2" type="ORF">MON38_21925</name>
</gene>
<dbReference type="InterPro" id="IPR026444">
    <property type="entry name" value="Secre_tail"/>
</dbReference>
<keyword evidence="3" id="KW-1185">Reference proteome</keyword>
<feature type="chain" id="PRO_5040730932" evidence="1">
    <location>
        <begin position="23"/>
        <end position="477"/>
    </location>
</feature>
<proteinExistence type="predicted"/>
<feature type="signal peptide" evidence="1">
    <location>
        <begin position="1"/>
        <end position="22"/>
    </location>
</feature>
<dbReference type="AlphaFoldDB" id="A0A9X1VJS2"/>
<dbReference type="Proteomes" id="UP001139193">
    <property type="component" value="Unassembled WGS sequence"/>
</dbReference>
<sequence>MRNFTKLILTAALVASGAAASAQTLYDNFEATRLVSYPTVLGTFTQNTPNPGTNAVNSSSTCALYTRDGAQQYAVIVVKPNNAKMADVSAYAAGTKKISVKFRSPAAGVVVQAVLQNSTKSNTNQYPNGKYAGDFNATTSVVNGWETLTFTFTAASTGNFDPTVTAADVDQLVLLVAPGTNNAATYYLDDLMGPELLSTTPPPSNMAVRQLYDNYEGTRALKYVAYKTSGGLKLDTLNNSVSAGNTSARVARYTRSTNQYDSFVMQPRGAALADVTNFRNNTVHMTLKVFSPAPGIAFQITLQDSTVAGATNYPAGRNSEYTATTTATNAWETLSFNYVNTPSATPNTGLNEIVLLVAPNTLAKRKIYLDDFYGPSLVGYVPTATRTVSTDFAAFAPAYPNPTSGLTQLPFSLKQPATVSLAVYDNLGRRVAELLHNEPRPAGPHTAELNAAKLAPGLYTCRLTVDGVALSRPLSVE</sequence>
<protein>
    <submittedName>
        <fullName evidence="2">T9SS type A sorting domain-containing protein</fullName>
    </submittedName>
</protein>
<dbReference type="EMBL" id="JALBGC010000007">
    <property type="protein sequence ID" value="MCI1190092.1"/>
    <property type="molecule type" value="Genomic_DNA"/>
</dbReference>
<accession>A0A9X1VJS2</accession>
<reference evidence="2" key="1">
    <citation type="submission" date="2022-03" db="EMBL/GenBank/DDBJ databases">
        <title>Bacterial whole genome sequence for Hymenobacter sp. DH14.</title>
        <authorList>
            <person name="Le V."/>
        </authorList>
    </citation>
    <scope>NUCLEOTIDE SEQUENCE</scope>
    <source>
        <strain evidence="2">DH14</strain>
    </source>
</reference>
<comment type="caution">
    <text evidence="2">The sequence shown here is derived from an EMBL/GenBank/DDBJ whole genome shotgun (WGS) entry which is preliminary data.</text>
</comment>
<dbReference type="NCBIfam" id="TIGR04183">
    <property type="entry name" value="Por_Secre_tail"/>
    <property type="match status" value="1"/>
</dbReference>
<evidence type="ECO:0000313" key="2">
    <source>
        <dbReference type="EMBL" id="MCI1190092.1"/>
    </source>
</evidence>
<dbReference type="RefSeq" id="WP_241938298.1">
    <property type="nucleotide sequence ID" value="NZ_JALBGC010000007.1"/>
</dbReference>